<comment type="cofactor">
    <cofactor evidence="1 7 9">
        <name>pyridoxal 5'-phosphate</name>
        <dbReference type="ChEBI" id="CHEBI:597326"/>
    </cofactor>
</comment>
<feature type="domain" description="Aminotransferase class V" evidence="10">
    <location>
        <begin position="51"/>
        <end position="330"/>
    </location>
</feature>
<dbReference type="InterPro" id="IPR015424">
    <property type="entry name" value="PyrdxlP-dep_Trfase"/>
</dbReference>
<feature type="binding site" evidence="8">
    <location>
        <position position="354"/>
    </location>
    <ligand>
        <name>substrate</name>
    </ligand>
</feature>
<keyword evidence="4 7" id="KW-0663">Pyridoxal phosphate</keyword>
<dbReference type="InterPro" id="IPR000192">
    <property type="entry name" value="Aminotrans_V_dom"/>
</dbReference>
<comment type="function">
    <text evidence="7">Involved in phosphonate degradation.</text>
</comment>
<evidence type="ECO:0000256" key="1">
    <source>
        <dbReference type="ARBA" id="ARBA00001933"/>
    </source>
</evidence>
<dbReference type="EMBL" id="SWJE01000019">
    <property type="protein sequence ID" value="TKC81325.1"/>
    <property type="molecule type" value="Genomic_DNA"/>
</dbReference>
<dbReference type="InterPro" id="IPR015421">
    <property type="entry name" value="PyrdxlP-dep_Trfase_major"/>
</dbReference>
<dbReference type="EC" id="2.6.1.37" evidence="7"/>
<evidence type="ECO:0000256" key="4">
    <source>
        <dbReference type="ARBA" id="ARBA00022898"/>
    </source>
</evidence>
<keyword evidence="3 7" id="KW-0808">Transferase</keyword>
<dbReference type="SUPFAM" id="SSF53383">
    <property type="entry name" value="PLP-dependent transferases"/>
    <property type="match status" value="1"/>
</dbReference>
<evidence type="ECO:0000256" key="6">
    <source>
        <dbReference type="ARBA" id="ARBA00049460"/>
    </source>
</evidence>
<reference evidence="11 12" key="1">
    <citation type="submission" date="2019-04" db="EMBL/GenBank/DDBJ databases">
        <title>Trinickia sp. 7GSK02, isolated from subtropical forest soil.</title>
        <authorList>
            <person name="Gao Z.-H."/>
            <person name="Qiu L.-H."/>
        </authorList>
    </citation>
    <scope>NUCLEOTIDE SEQUENCE [LARGE SCALE GENOMIC DNA]</scope>
    <source>
        <strain evidence="11 12">7GSK02</strain>
    </source>
</reference>
<dbReference type="NCBIfam" id="NF010006">
    <property type="entry name" value="PRK13479.1"/>
    <property type="match status" value="1"/>
</dbReference>
<dbReference type="PANTHER" id="PTHR42778">
    <property type="entry name" value="2-AMINOETHYLPHOSPHONATE--PYRUVATE TRANSAMINASE"/>
    <property type="match status" value="1"/>
</dbReference>
<dbReference type="InterPro" id="IPR024169">
    <property type="entry name" value="SP_NH2Trfase/AEP_transaminase"/>
</dbReference>
<gene>
    <name evidence="7" type="primary">phnW</name>
    <name evidence="11" type="ORF">FAZ69_28780</name>
</gene>
<dbReference type="Gene3D" id="3.40.640.10">
    <property type="entry name" value="Type I PLP-dependent aspartate aminotransferase-like (Major domain)"/>
    <property type="match status" value="1"/>
</dbReference>
<dbReference type="HAMAP" id="MF_01376">
    <property type="entry name" value="PhnW_aminotrans_5"/>
    <property type="match status" value="1"/>
</dbReference>
<dbReference type="NCBIfam" id="TIGR02326">
    <property type="entry name" value="transamin_PhnW"/>
    <property type="match status" value="1"/>
</dbReference>
<evidence type="ECO:0000256" key="5">
    <source>
        <dbReference type="ARBA" id="ARBA00023317"/>
    </source>
</evidence>
<dbReference type="Proteomes" id="UP000305539">
    <property type="component" value="Unassembled WGS sequence"/>
</dbReference>
<proteinExistence type="inferred from homology"/>
<keyword evidence="2 7" id="KW-0032">Aminotransferase</keyword>
<evidence type="ECO:0000256" key="8">
    <source>
        <dbReference type="PIRSR" id="PIRSR000524-1"/>
    </source>
</evidence>
<evidence type="ECO:0000313" key="12">
    <source>
        <dbReference type="Proteomes" id="UP000305539"/>
    </source>
</evidence>
<dbReference type="GO" id="GO:0047304">
    <property type="term" value="F:2-aminoethylphosphonate-pyruvate transaminase activity"/>
    <property type="evidence" value="ECO:0007669"/>
    <property type="project" value="UniProtKB-UniRule"/>
</dbReference>
<dbReference type="Pfam" id="PF00266">
    <property type="entry name" value="Aminotran_5"/>
    <property type="match status" value="1"/>
</dbReference>
<evidence type="ECO:0000256" key="3">
    <source>
        <dbReference type="ARBA" id="ARBA00022679"/>
    </source>
</evidence>
<sequence>MSRPGAIAPLSKGATVILGNEPILLTPGPLTTSPATRQAMLRDWGSWDAAFNQMTQSVCADLAAIANGGAEYVCVPLQGSGTFSVEAALGTLVPRQGLVLVPNNGAYCARIVRILQRLGIDYLELPLEDDEPVSAAAIEDAFNQHARITHVAQVHLETSAGLLNPLDEIAAVCKRHGKSLIVDAMSSFGALPIDLSRGGIDALISASGKCLEGVPGMGFVIVRRGVLEASEGRSPSLALDLHDQYVYMRETTQWRFTPPTHVIAALRAALDQFLAEGGRAARGARYAKNCEALVEGMRALGFEPFLKPEVQAPVIVTFHAPRDPAYDFKTFYAAVRDAGYVLYPGKLTKMETFRVGCIGAIDANEMRNAVAAIGRTLAALGVRVR</sequence>
<dbReference type="PIRSF" id="PIRSF000524">
    <property type="entry name" value="SPT"/>
    <property type="match status" value="1"/>
</dbReference>
<dbReference type="Gene3D" id="3.90.1150.10">
    <property type="entry name" value="Aspartate Aminotransferase, domain 1"/>
    <property type="match status" value="1"/>
</dbReference>
<comment type="caution">
    <text evidence="11">The sequence shown here is derived from an EMBL/GenBank/DDBJ whole genome shotgun (WGS) entry which is preliminary data.</text>
</comment>
<dbReference type="NCBIfam" id="TIGR03301">
    <property type="entry name" value="PhnW-AepZ"/>
    <property type="match status" value="1"/>
</dbReference>
<dbReference type="PANTHER" id="PTHR42778:SF1">
    <property type="entry name" value="2-AMINOETHYLPHOSPHONATE--PYRUVATE TRANSAMINASE"/>
    <property type="match status" value="1"/>
</dbReference>
<comment type="similarity">
    <text evidence="7">Belongs to the class-V pyridoxal-phosphate-dependent aminotransferase family. PhnW subfamily.</text>
</comment>
<comment type="catalytic activity">
    <reaction evidence="6 7">
        <text>(2-aminoethyl)phosphonate + pyruvate = phosphonoacetaldehyde + L-alanine</text>
        <dbReference type="Rhea" id="RHEA:17021"/>
        <dbReference type="ChEBI" id="CHEBI:15361"/>
        <dbReference type="ChEBI" id="CHEBI:57418"/>
        <dbReference type="ChEBI" id="CHEBI:57972"/>
        <dbReference type="ChEBI" id="CHEBI:58383"/>
        <dbReference type="EC" id="2.6.1.37"/>
    </reaction>
</comment>
<dbReference type="InterPro" id="IPR015422">
    <property type="entry name" value="PyrdxlP-dep_Trfase_small"/>
</dbReference>
<comment type="subunit">
    <text evidence="7">Homodimer.</text>
</comment>
<evidence type="ECO:0000256" key="2">
    <source>
        <dbReference type="ARBA" id="ARBA00022576"/>
    </source>
</evidence>
<evidence type="ECO:0000313" key="11">
    <source>
        <dbReference type="EMBL" id="TKC81325.1"/>
    </source>
</evidence>
<name>A0A4U1HJG2_9BURK</name>
<dbReference type="GO" id="GO:0019700">
    <property type="term" value="P:organic phosphonate catabolic process"/>
    <property type="evidence" value="ECO:0007669"/>
    <property type="project" value="UniProtKB-UniRule"/>
</dbReference>
<keyword evidence="5 7" id="KW-0670">Pyruvate</keyword>
<evidence type="ECO:0000259" key="10">
    <source>
        <dbReference type="Pfam" id="PF00266"/>
    </source>
</evidence>
<accession>A0A4U1HJG2</accession>
<protein>
    <recommendedName>
        <fullName evidence="7">2-aminoethylphosphonate--pyruvate transaminase</fullName>
        <ecNumber evidence="7">2.6.1.37</ecNumber>
    </recommendedName>
    <alternativeName>
        <fullName evidence="7">2-aminoethylphosphonate aminotransferase</fullName>
    </alternativeName>
    <alternativeName>
        <fullName evidence="7">AEP transaminase</fullName>
        <shortName evidence="7">AEPT</shortName>
    </alternativeName>
</protein>
<keyword evidence="12" id="KW-1185">Reference proteome</keyword>
<dbReference type="OrthoDB" id="9766472at2"/>
<dbReference type="InterPro" id="IPR012703">
    <property type="entry name" value="NH2EtPonate_pyrv_transaminase"/>
</dbReference>
<evidence type="ECO:0000256" key="7">
    <source>
        <dbReference type="HAMAP-Rule" id="MF_01376"/>
    </source>
</evidence>
<feature type="modified residue" description="N6-(pyridoxal phosphate)lysine" evidence="7 9">
    <location>
        <position position="209"/>
    </location>
</feature>
<evidence type="ECO:0000256" key="9">
    <source>
        <dbReference type="PIRSR" id="PIRSR000524-50"/>
    </source>
</evidence>
<dbReference type="AlphaFoldDB" id="A0A4U1HJG2"/>
<organism evidence="11 12">
    <name type="scientific">Trinickia terrae</name>
    <dbReference type="NCBI Taxonomy" id="2571161"/>
    <lineage>
        <taxon>Bacteria</taxon>
        <taxon>Pseudomonadati</taxon>
        <taxon>Pseudomonadota</taxon>
        <taxon>Betaproteobacteria</taxon>
        <taxon>Burkholderiales</taxon>
        <taxon>Burkholderiaceae</taxon>
        <taxon>Trinickia</taxon>
    </lineage>
</organism>